<sequence>MRFTLKDYQTEAVGKILTTLGYAREDWHNRQRRTAFALSSTTGSGKTVIAATVIEALLHGSDEFDVEPDPSAVVLWVSKDPALNAQTKSRFIECADRIPSGDLVLLDKTYSEESLSTGTVYFINPDKLGKKADFVKHTDTRHFTFWEILANTIKDEDKTLYMVLDEAHEGMKTQTSDEQTIVQKIISGDGVSPAVPIVWGISATVKRFDEAMARADAFTKEKNVVIHPQVVQDSGLLKNALTLDIPNEAGDFSTTMVRDATLDFVEVCETWDAYCGEQGIDPVVPLLVAQIPNKSAGERDTEKGRREEDETIHLVLETIRKHWPDMPADCVAHVLGDRATIEVGAYEIPKVAPQEVEHDHRIRVLLAKDAVSTGWDCPRAEVLVSLRSAHDDTYVTQLLGRMVRTPLAQETSVERLNTASCYLPYFDKETAKIVAEEIMGMRAPRSGERGAAINKVMLKPVKLQRNYDVPDEVFQLVRDLPSFRKPTAAPRPIKRLLKAAQALAQDELVANADRLAHEAMFSVLDNITEANSGEIDKQTKLIMTADIRRILVERGKYEATDSLDTRDSDAATVDDALRHLRSILTASVVNRYLGRNMQAAINEGVEAGDPTGVDITLIRARVAALAFIDVDVQKSVEDAADSLTRLWLTTNASDIARLPDSRKPSYEAIQNMAREPERDGVEIKTDERVDSVDTDMKPLPTEKKHLLSTSTGDYPLEQKMARNRWERATIQYEQSFGTLEGWYRNPSSAGRNSLRIAHKSGDTWKSVQPDFVFVHRTSEGLLPSIVDPHGVHLGDSGPKLKALAEYADEHGDRFDRIIAVGVEKDDALVGLDLKSSKIRRAVYEAQPDSDSIKQLYAAYGTNYTRIPEDI</sequence>
<feature type="domain" description="Helicase/UvrB N-terminal" evidence="1">
    <location>
        <begin position="3"/>
        <end position="205"/>
    </location>
</feature>
<dbReference type="InterPro" id="IPR006935">
    <property type="entry name" value="Helicase/UvrB_N"/>
</dbReference>
<evidence type="ECO:0000259" key="1">
    <source>
        <dbReference type="Pfam" id="PF04851"/>
    </source>
</evidence>
<protein>
    <recommendedName>
        <fullName evidence="1">Helicase/UvrB N-terminal domain-containing protein</fullName>
    </recommendedName>
</protein>
<dbReference type="Pfam" id="PF04851">
    <property type="entry name" value="ResIII"/>
    <property type="match status" value="1"/>
</dbReference>
<dbReference type="RefSeq" id="WP_073717502.1">
    <property type="nucleotide sequence ID" value="NZ_MQVR01000098.1"/>
</dbReference>
<dbReference type="GO" id="GO:0016787">
    <property type="term" value="F:hydrolase activity"/>
    <property type="evidence" value="ECO:0007669"/>
    <property type="project" value="InterPro"/>
</dbReference>
<dbReference type="Proteomes" id="UP000185628">
    <property type="component" value="Unassembled WGS sequence"/>
</dbReference>
<gene>
    <name evidence="2" type="ORF">BSZ39_11685</name>
</gene>
<dbReference type="AlphaFoldDB" id="A0A1Q5PZH1"/>
<dbReference type="SUPFAM" id="SSF52540">
    <property type="entry name" value="P-loop containing nucleoside triphosphate hydrolases"/>
    <property type="match status" value="2"/>
</dbReference>
<dbReference type="Gene3D" id="3.40.50.300">
    <property type="entry name" value="P-loop containing nucleotide triphosphate hydrolases"/>
    <property type="match status" value="2"/>
</dbReference>
<accession>A0A1Q5PZH1</accession>
<dbReference type="EMBL" id="MQVR01000098">
    <property type="protein sequence ID" value="OKL53028.1"/>
    <property type="molecule type" value="Genomic_DNA"/>
</dbReference>
<evidence type="ECO:0000313" key="2">
    <source>
        <dbReference type="EMBL" id="OKL53028.1"/>
    </source>
</evidence>
<comment type="caution">
    <text evidence="2">The sequence shown here is derived from an EMBL/GenBank/DDBJ whole genome shotgun (WGS) entry which is preliminary data.</text>
</comment>
<reference evidence="3" key="1">
    <citation type="submission" date="2016-12" db="EMBL/GenBank/DDBJ databases">
        <authorList>
            <person name="Meng X."/>
        </authorList>
    </citation>
    <scope>NUCLEOTIDE SEQUENCE [LARGE SCALE GENOMIC DNA]</scope>
    <source>
        <strain evidence="3">DSM 19116</strain>
    </source>
</reference>
<dbReference type="OrthoDB" id="9804145at2"/>
<proteinExistence type="predicted"/>
<name>A0A1Q5PZH1_9ACTO</name>
<dbReference type="GO" id="GO:0005524">
    <property type="term" value="F:ATP binding"/>
    <property type="evidence" value="ECO:0007669"/>
    <property type="project" value="InterPro"/>
</dbReference>
<keyword evidence="3" id="KW-1185">Reference proteome</keyword>
<organism evidence="2 3">
    <name type="scientific">Bowdeniella nasicola</name>
    <dbReference type="NCBI Taxonomy" id="208480"/>
    <lineage>
        <taxon>Bacteria</taxon>
        <taxon>Bacillati</taxon>
        <taxon>Actinomycetota</taxon>
        <taxon>Actinomycetes</taxon>
        <taxon>Actinomycetales</taxon>
        <taxon>Actinomycetaceae</taxon>
        <taxon>Bowdeniella</taxon>
    </lineage>
</organism>
<dbReference type="GO" id="GO:0003677">
    <property type="term" value="F:DNA binding"/>
    <property type="evidence" value="ECO:0007669"/>
    <property type="project" value="InterPro"/>
</dbReference>
<evidence type="ECO:0000313" key="3">
    <source>
        <dbReference type="Proteomes" id="UP000185628"/>
    </source>
</evidence>
<dbReference type="InterPro" id="IPR027417">
    <property type="entry name" value="P-loop_NTPase"/>
</dbReference>